<accession>A0A3P8KXM5</accession>
<dbReference type="Gene3D" id="1.20.1290.10">
    <property type="entry name" value="AhpD-like"/>
    <property type="match status" value="1"/>
</dbReference>
<dbReference type="Proteomes" id="UP000274346">
    <property type="component" value="Chromosome"/>
</dbReference>
<dbReference type="Pfam" id="PF02627">
    <property type="entry name" value="CMD"/>
    <property type="match status" value="1"/>
</dbReference>
<dbReference type="InterPro" id="IPR029032">
    <property type="entry name" value="AhpD-like"/>
</dbReference>
<evidence type="ECO:0000259" key="1">
    <source>
        <dbReference type="Pfam" id="PF02627"/>
    </source>
</evidence>
<organism evidence="2 3">
    <name type="scientific">Raoultella terrigena</name>
    <name type="common">Klebsiella terrigena</name>
    <dbReference type="NCBI Taxonomy" id="577"/>
    <lineage>
        <taxon>Bacteria</taxon>
        <taxon>Pseudomonadati</taxon>
        <taxon>Pseudomonadota</taxon>
        <taxon>Gammaproteobacteria</taxon>
        <taxon>Enterobacterales</taxon>
        <taxon>Enterobacteriaceae</taxon>
        <taxon>Klebsiella/Raoultella group</taxon>
        <taxon>Raoultella</taxon>
    </lineage>
</organism>
<gene>
    <name evidence="2" type="ORF">NCTC13098_03558</name>
</gene>
<proteinExistence type="predicted"/>
<dbReference type="InterPro" id="IPR014347">
    <property type="entry name" value="Tautomerase/MIF_sf"/>
</dbReference>
<dbReference type="SUPFAM" id="SSF55331">
    <property type="entry name" value="Tautomerase/MIF"/>
    <property type="match status" value="1"/>
</dbReference>
<sequence length="205" mass="22441">MASPNRNNLAGIAPKLAQLTEEVLFGDIWARSELSPRERSLITLAALTALGRERQLPWHIDFAASNGLTRAEITEVSPTWPFMPAGPRPSPALSCLPPEELSMPLTRITIRAGYDDEWTARLSRAISSNSGGRVCGAPRRINFQFIDVLPDAQRIVAPHYLSGGRSGDFVLFSYFCRQAAQQAAEKAPLSAAVRPAAGRARHRPR</sequence>
<dbReference type="InterPro" id="IPR003779">
    <property type="entry name" value="CMD-like"/>
</dbReference>
<dbReference type="Gene3D" id="3.30.429.10">
    <property type="entry name" value="Macrophage Migration Inhibitory Factor"/>
    <property type="match status" value="1"/>
</dbReference>
<dbReference type="EMBL" id="LR131271">
    <property type="protein sequence ID" value="VDR27192.1"/>
    <property type="molecule type" value="Genomic_DNA"/>
</dbReference>
<dbReference type="SUPFAM" id="SSF69118">
    <property type="entry name" value="AhpD-like"/>
    <property type="match status" value="1"/>
</dbReference>
<feature type="domain" description="Carboxymuconolactone decarboxylase-like" evidence="1">
    <location>
        <begin position="14"/>
        <end position="77"/>
    </location>
</feature>
<evidence type="ECO:0000313" key="3">
    <source>
        <dbReference type="Proteomes" id="UP000274346"/>
    </source>
</evidence>
<name>A0A3P8KXM5_RAOTE</name>
<dbReference type="KEGG" id="rtg:NCTC13098_03558"/>
<dbReference type="PANTHER" id="PTHR33570">
    <property type="entry name" value="4-CARBOXYMUCONOLACTONE DECARBOXYLASE FAMILY PROTEIN"/>
    <property type="match status" value="1"/>
</dbReference>
<dbReference type="AlphaFoldDB" id="A0A3P8KXM5"/>
<dbReference type="GO" id="GO:0051920">
    <property type="term" value="F:peroxiredoxin activity"/>
    <property type="evidence" value="ECO:0007669"/>
    <property type="project" value="InterPro"/>
</dbReference>
<reference evidence="2 3" key="1">
    <citation type="submission" date="2018-12" db="EMBL/GenBank/DDBJ databases">
        <authorList>
            <consortium name="Pathogen Informatics"/>
        </authorList>
    </citation>
    <scope>NUCLEOTIDE SEQUENCE [LARGE SCALE GENOMIC DNA]</scope>
    <source>
        <strain evidence="2 3">NCTC13098</strain>
    </source>
</reference>
<dbReference type="PANTHER" id="PTHR33570:SF9">
    <property type="entry name" value="BLL4600 PROTEIN"/>
    <property type="match status" value="1"/>
</dbReference>
<evidence type="ECO:0000313" key="2">
    <source>
        <dbReference type="EMBL" id="VDR27192.1"/>
    </source>
</evidence>
<protein>
    <submittedName>
        <fullName evidence="2">4-carboxymuconolactone decarboxylase</fullName>
    </submittedName>
</protein>
<dbReference type="InterPro" id="IPR052512">
    <property type="entry name" value="4CMD/NDH-1_regulator"/>
</dbReference>